<sequence>MRCPWYLFHRIFGVWARTQGPHDLLLPGGLMSCQSTPVHSASSSVPPISVHQYSLSVPIRAASSAH</sequence>
<feature type="non-terminal residue" evidence="1">
    <location>
        <position position="66"/>
    </location>
</feature>
<evidence type="ECO:0000313" key="2">
    <source>
        <dbReference type="Proteomes" id="UP001162483"/>
    </source>
</evidence>
<name>A0ABN9DR48_9NEOB</name>
<reference evidence="1" key="1">
    <citation type="submission" date="2023-05" db="EMBL/GenBank/DDBJ databases">
        <authorList>
            <person name="Stuckert A."/>
        </authorList>
    </citation>
    <scope>NUCLEOTIDE SEQUENCE</scope>
</reference>
<comment type="caution">
    <text evidence="1">The sequence shown here is derived from an EMBL/GenBank/DDBJ whole genome shotgun (WGS) entry which is preliminary data.</text>
</comment>
<gene>
    <name evidence="1" type="ORF">SPARVUS_LOCUS8066083</name>
</gene>
<protein>
    <submittedName>
        <fullName evidence="1">Uncharacterized protein</fullName>
    </submittedName>
</protein>
<dbReference type="EMBL" id="CATNWA010014701">
    <property type="protein sequence ID" value="CAI9574932.1"/>
    <property type="molecule type" value="Genomic_DNA"/>
</dbReference>
<proteinExistence type="predicted"/>
<accession>A0ABN9DR48</accession>
<organism evidence="1 2">
    <name type="scientific">Staurois parvus</name>
    <dbReference type="NCBI Taxonomy" id="386267"/>
    <lineage>
        <taxon>Eukaryota</taxon>
        <taxon>Metazoa</taxon>
        <taxon>Chordata</taxon>
        <taxon>Craniata</taxon>
        <taxon>Vertebrata</taxon>
        <taxon>Euteleostomi</taxon>
        <taxon>Amphibia</taxon>
        <taxon>Batrachia</taxon>
        <taxon>Anura</taxon>
        <taxon>Neobatrachia</taxon>
        <taxon>Ranoidea</taxon>
        <taxon>Ranidae</taxon>
        <taxon>Staurois</taxon>
    </lineage>
</organism>
<evidence type="ECO:0000313" key="1">
    <source>
        <dbReference type="EMBL" id="CAI9574932.1"/>
    </source>
</evidence>
<dbReference type="Proteomes" id="UP001162483">
    <property type="component" value="Unassembled WGS sequence"/>
</dbReference>
<keyword evidence="2" id="KW-1185">Reference proteome</keyword>